<feature type="transmembrane region" description="Helical" evidence="7">
    <location>
        <begin position="122"/>
        <end position="148"/>
    </location>
</feature>
<dbReference type="Proteomes" id="UP000199391">
    <property type="component" value="Unassembled WGS sequence"/>
</dbReference>
<evidence type="ECO:0000256" key="3">
    <source>
        <dbReference type="ARBA" id="ARBA00022475"/>
    </source>
</evidence>
<feature type="transmembrane region" description="Helical" evidence="7">
    <location>
        <begin position="267"/>
        <end position="287"/>
    </location>
</feature>
<evidence type="ECO:0000256" key="1">
    <source>
        <dbReference type="ARBA" id="ARBA00004141"/>
    </source>
</evidence>
<dbReference type="OrthoDB" id="3435874at2"/>
<evidence type="ECO:0000256" key="6">
    <source>
        <dbReference type="ARBA" id="ARBA00023136"/>
    </source>
</evidence>
<dbReference type="GO" id="GO:0016020">
    <property type="term" value="C:membrane"/>
    <property type="evidence" value="ECO:0007669"/>
    <property type="project" value="UniProtKB-SubCell"/>
</dbReference>
<keyword evidence="9" id="KW-1185">Reference proteome</keyword>
<comment type="subcellular location">
    <subcellularLocation>
        <location evidence="1">Membrane</location>
        <topology evidence="1">Multi-pass membrane protein</topology>
    </subcellularLocation>
</comment>
<dbReference type="InterPro" id="IPR004776">
    <property type="entry name" value="Mem_transp_PIN-like"/>
</dbReference>
<feature type="transmembrane region" description="Helical" evidence="7">
    <location>
        <begin position="169"/>
        <end position="189"/>
    </location>
</feature>
<dbReference type="Pfam" id="PF03547">
    <property type="entry name" value="Mem_trans"/>
    <property type="match status" value="1"/>
</dbReference>
<keyword evidence="5 7" id="KW-1133">Transmembrane helix</keyword>
<feature type="transmembrane region" description="Helical" evidence="7">
    <location>
        <begin position="38"/>
        <end position="54"/>
    </location>
</feature>
<feature type="transmembrane region" description="Helical" evidence="7">
    <location>
        <begin position="60"/>
        <end position="83"/>
    </location>
</feature>
<evidence type="ECO:0000313" key="9">
    <source>
        <dbReference type="Proteomes" id="UP000199391"/>
    </source>
</evidence>
<feature type="transmembrane region" description="Helical" evidence="7">
    <location>
        <begin position="294"/>
        <end position="315"/>
    </location>
</feature>
<dbReference type="RefSeq" id="WP_093555816.1">
    <property type="nucleotide sequence ID" value="NZ_FPBO01000009.1"/>
</dbReference>
<evidence type="ECO:0000256" key="7">
    <source>
        <dbReference type="SAM" id="Phobius"/>
    </source>
</evidence>
<keyword evidence="3" id="KW-1003">Cell membrane</keyword>
<feature type="transmembrane region" description="Helical" evidence="7">
    <location>
        <begin position="233"/>
        <end position="255"/>
    </location>
</feature>
<dbReference type="PANTHER" id="PTHR36838:SF1">
    <property type="entry name" value="SLR1864 PROTEIN"/>
    <property type="match status" value="1"/>
</dbReference>
<keyword evidence="4 7" id="KW-0812">Transmembrane</keyword>
<feature type="transmembrane region" description="Helical" evidence="7">
    <location>
        <begin position="95"/>
        <end position="116"/>
    </location>
</feature>
<accession>A0A1I7IYP7</accession>
<evidence type="ECO:0000313" key="8">
    <source>
        <dbReference type="EMBL" id="SFU78057.1"/>
    </source>
</evidence>
<evidence type="ECO:0008006" key="10">
    <source>
        <dbReference type="Google" id="ProtNLM"/>
    </source>
</evidence>
<proteinExistence type="predicted"/>
<keyword evidence="6 7" id="KW-0472">Membrane</keyword>
<name>A0A1I7IYP7_9BURK</name>
<dbReference type="STRING" id="1035707.SAMN05216552_1009168"/>
<keyword evidence="2" id="KW-0813">Transport</keyword>
<feature type="transmembrane region" description="Helical" evidence="7">
    <location>
        <begin position="6"/>
        <end position="26"/>
    </location>
</feature>
<dbReference type="GO" id="GO:0055085">
    <property type="term" value="P:transmembrane transport"/>
    <property type="evidence" value="ECO:0007669"/>
    <property type="project" value="InterPro"/>
</dbReference>
<dbReference type="AlphaFoldDB" id="A0A1I7IYP7"/>
<dbReference type="PANTHER" id="PTHR36838">
    <property type="entry name" value="AUXIN EFFLUX CARRIER FAMILY PROTEIN"/>
    <property type="match status" value="1"/>
</dbReference>
<gene>
    <name evidence="8" type="ORF">SAMN05216552_1009168</name>
</gene>
<evidence type="ECO:0000256" key="2">
    <source>
        <dbReference type="ARBA" id="ARBA00022448"/>
    </source>
</evidence>
<organism evidence="8 9">
    <name type="scientific">Pseudoduganella namucuonensis</name>
    <dbReference type="NCBI Taxonomy" id="1035707"/>
    <lineage>
        <taxon>Bacteria</taxon>
        <taxon>Pseudomonadati</taxon>
        <taxon>Pseudomonadota</taxon>
        <taxon>Betaproteobacteria</taxon>
        <taxon>Burkholderiales</taxon>
        <taxon>Oxalobacteraceae</taxon>
        <taxon>Telluria group</taxon>
        <taxon>Pseudoduganella</taxon>
    </lineage>
</organism>
<feature type="transmembrane region" description="Helical" evidence="7">
    <location>
        <begin position="201"/>
        <end position="221"/>
    </location>
</feature>
<protein>
    <recommendedName>
        <fullName evidence="10">AEC family transporter</fullName>
    </recommendedName>
</protein>
<dbReference type="EMBL" id="FPBO01000009">
    <property type="protein sequence ID" value="SFU78057.1"/>
    <property type="molecule type" value="Genomic_DNA"/>
</dbReference>
<sequence>MLDILAITSPIYVIIFLGYATTRAGVFAKAEMRTFGKFVINLALPALVFNAIAQRHVSDILYPGYLLAYLGGSLLMLATVYLACRRGSGMERTKAALYAMGTCCSNSSFIGYPILLLTLAPVAAVALALNVLVENVVMLPLVIAMAEAGRGAAAGNSWGKTLARSLARLARNPLVLSLAAGMAVSLLEWKLPAPVSRTVTLFAQASGALSLFVIGGTLVGLQMRGMVKKVAPVVFAKLVLHPLAVALVIAGLPWLGMAPLDADLRAAAIMMAAMPMMSICLIVAQAYGQEDRCAAALVLTTIASFFTLSGLLWLLG</sequence>
<evidence type="ECO:0000256" key="5">
    <source>
        <dbReference type="ARBA" id="ARBA00022989"/>
    </source>
</evidence>
<reference evidence="9" key="1">
    <citation type="submission" date="2016-10" db="EMBL/GenBank/DDBJ databases">
        <authorList>
            <person name="Varghese N."/>
            <person name="Submissions S."/>
        </authorList>
    </citation>
    <scope>NUCLEOTIDE SEQUENCE [LARGE SCALE GENOMIC DNA]</scope>
    <source>
        <strain evidence="9">CGMCC 1.11014</strain>
    </source>
</reference>
<evidence type="ECO:0000256" key="4">
    <source>
        <dbReference type="ARBA" id="ARBA00022692"/>
    </source>
</evidence>